<name>A0ABY7GYF2_9BACT</name>
<reference evidence="1" key="1">
    <citation type="submission" date="2022-11" db="EMBL/GenBank/DDBJ databases">
        <title>Minimal conservation of predation-associated metabolite biosynthetic gene clusters underscores biosynthetic potential of Myxococcota including descriptions for ten novel species: Archangium lansinium sp. nov., Myxococcus landrumus sp. nov., Nannocystis bai.</title>
        <authorList>
            <person name="Ahearne A."/>
            <person name="Stevens C."/>
            <person name="Dowd S."/>
        </authorList>
    </citation>
    <scope>NUCLEOTIDE SEQUENCE</scope>
    <source>
        <strain evidence="1">Fl3</strain>
    </source>
</reference>
<evidence type="ECO:0000313" key="2">
    <source>
        <dbReference type="Proteomes" id="UP001164459"/>
    </source>
</evidence>
<organism evidence="1 2">
    <name type="scientific">Nannocystis punicea</name>
    <dbReference type="NCBI Taxonomy" id="2995304"/>
    <lineage>
        <taxon>Bacteria</taxon>
        <taxon>Pseudomonadati</taxon>
        <taxon>Myxococcota</taxon>
        <taxon>Polyangia</taxon>
        <taxon>Nannocystales</taxon>
        <taxon>Nannocystaceae</taxon>
        <taxon>Nannocystis</taxon>
    </lineage>
</organism>
<dbReference type="Proteomes" id="UP001164459">
    <property type="component" value="Chromosome"/>
</dbReference>
<protein>
    <submittedName>
        <fullName evidence="1">Uncharacterized protein</fullName>
    </submittedName>
</protein>
<keyword evidence="2" id="KW-1185">Reference proteome</keyword>
<accession>A0ABY7GYF2</accession>
<evidence type="ECO:0000313" key="1">
    <source>
        <dbReference type="EMBL" id="WAS91910.1"/>
    </source>
</evidence>
<dbReference type="EMBL" id="CP114040">
    <property type="protein sequence ID" value="WAS91910.1"/>
    <property type="molecule type" value="Genomic_DNA"/>
</dbReference>
<gene>
    <name evidence="1" type="ORF">O0S08_37485</name>
</gene>
<dbReference type="RefSeq" id="WP_269034267.1">
    <property type="nucleotide sequence ID" value="NZ_CP114040.1"/>
</dbReference>
<sequence length="216" mass="24355">MKLCVLDAWHPDDPALVTSHWFAEKTVIALRRAFPDDGIQFVSGDEVDRARVSVELQQEHQGFAYFGHGSERRLSRHGAVLVGVEEVRFLRDRWFHAFACLSGDTLCHDAAEAGAAAYLGYKTIVNVHWEVLRLPEALSERLEVLVTVATLQLAHGERSRRAIRSSVRQASLRLIEWLDMNEEACSSIPWYELTGLKVLAVTLHRDLELEGIAVLD</sequence>
<proteinExistence type="predicted"/>